<dbReference type="PANTHER" id="PTHR13137:SF6">
    <property type="entry name" value="SUCCINATE DEHYDROGENASE ASSEMBLY FACTOR 3, MITOCHONDRIAL"/>
    <property type="match status" value="1"/>
</dbReference>
<proteinExistence type="inferred from homology"/>
<dbReference type="CDD" id="cd20270">
    <property type="entry name" value="Complex1_LYR_SDHAF3_LYRM10"/>
    <property type="match status" value="1"/>
</dbReference>
<keyword evidence="8" id="KW-1185">Reference proteome</keyword>
<dbReference type="Pfam" id="PF13233">
    <property type="entry name" value="Complex1_LYR_2"/>
    <property type="match status" value="1"/>
</dbReference>
<name>A0AA38I1H5_9CUCU</name>
<accession>A0AA38I1H5</accession>
<evidence type="ECO:0000256" key="4">
    <source>
        <dbReference type="ARBA" id="ARBA00023128"/>
    </source>
</evidence>
<evidence type="ECO:0000256" key="2">
    <source>
        <dbReference type="ARBA" id="ARBA00006020"/>
    </source>
</evidence>
<sequence length="114" mass="13589">MTYSNVQRVRILYKTILRLHRGLPKELSELGTKYVKDEFKRHKKCRKEEAAVFIDEWTNYAITLTKQLGLKQLHSENKIGCTLRESDLEKFRDEQIYQLHELMKASRSDKESSQ</sequence>
<dbReference type="EMBL" id="JALNTZ010000006">
    <property type="protein sequence ID" value="KAJ3647312.1"/>
    <property type="molecule type" value="Genomic_DNA"/>
</dbReference>
<keyword evidence="5 6" id="KW-0143">Chaperone</keyword>
<dbReference type="InterPro" id="IPR008381">
    <property type="entry name" value="SDHAF3/Sdh7"/>
</dbReference>
<evidence type="ECO:0000256" key="5">
    <source>
        <dbReference type="ARBA" id="ARBA00023186"/>
    </source>
</evidence>
<dbReference type="Proteomes" id="UP001168821">
    <property type="component" value="Unassembled WGS sequence"/>
</dbReference>
<evidence type="ECO:0000313" key="7">
    <source>
        <dbReference type="EMBL" id="KAJ3647312.1"/>
    </source>
</evidence>
<organism evidence="7 8">
    <name type="scientific">Zophobas morio</name>
    <dbReference type="NCBI Taxonomy" id="2755281"/>
    <lineage>
        <taxon>Eukaryota</taxon>
        <taxon>Metazoa</taxon>
        <taxon>Ecdysozoa</taxon>
        <taxon>Arthropoda</taxon>
        <taxon>Hexapoda</taxon>
        <taxon>Insecta</taxon>
        <taxon>Pterygota</taxon>
        <taxon>Neoptera</taxon>
        <taxon>Endopterygota</taxon>
        <taxon>Coleoptera</taxon>
        <taxon>Polyphaga</taxon>
        <taxon>Cucujiformia</taxon>
        <taxon>Tenebrionidae</taxon>
        <taxon>Zophobas</taxon>
    </lineage>
</organism>
<reference evidence="7" key="1">
    <citation type="journal article" date="2023" name="G3 (Bethesda)">
        <title>Whole genome assemblies of Zophobas morio and Tenebrio molitor.</title>
        <authorList>
            <person name="Kaur S."/>
            <person name="Stinson S.A."/>
            <person name="diCenzo G.C."/>
        </authorList>
    </citation>
    <scope>NUCLEOTIDE SEQUENCE</scope>
    <source>
        <strain evidence="7">QUZm001</strain>
    </source>
</reference>
<dbReference type="GO" id="GO:0005759">
    <property type="term" value="C:mitochondrial matrix"/>
    <property type="evidence" value="ECO:0007669"/>
    <property type="project" value="UniProtKB-SubCell"/>
</dbReference>
<keyword evidence="4 6" id="KW-0496">Mitochondrion</keyword>
<evidence type="ECO:0000256" key="3">
    <source>
        <dbReference type="ARBA" id="ARBA00022946"/>
    </source>
</evidence>
<evidence type="ECO:0000256" key="6">
    <source>
        <dbReference type="RuleBase" id="RU368039"/>
    </source>
</evidence>
<comment type="similarity">
    <text evidence="2 6">Belongs to the complex I LYR family. SDHAF3 subfamily.</text>
</comment>
<dbReference type="PANTHER" id="PTHR13137">
    <property type="entry name" value="DC11 ACN9 HOMOLOG"/>
    <property type="match status" value="1"/>
</dbReference>
<comment type="function">
    <text evidence="6">Plays an essential role in the assembly of succinate dehydrogenase (SDH), an enzyme complex (also referred to as respiratory complex II) that is a component of both the tricarboxylic acid (TCA) cycle and the mitochondrial electron transport chain, and which couples the oxidation of succinate to fumarate with the reduction of ubiquinone (coenzyme Q) to ubiquinol. Promotes maturation of the iron-sulfur protein subunit of the SDH catalytic dimer, protecting it from the deleterious effects of oxidants. May act together with SDHAF1.</text>
</comment>
<evidence type="ECO:0000256" key="1">
    <source>
        <dbReference type="ARBA" id="ARBA00004305"/>
    </source>
</evidence>
<dbReference type="GO" id="GO:0005758">
    <property type="term" value="C:mitochondrial intermembrane space"/>
    <property type="evidence" value="ECO:0007669"/>
    <property type="project" value="TreeGrafter"/>
</dbReference>
<dbReference type="GO" id="GO:0034553">
    <property type="term" value="P:mitochondrial respiratory chain complex II assembly"/>
    <property type="evidence" value="ECO:0007669"/>
    <property type="project" value="UniProtKB-UniRule"/>
</dbReference>
<dbReference type="AlphaFoldDB" id="A0AA38I1H5"/>
<protein>
    <recommendedName>
        <fullName evidence="6">Succinate dehydrogenase assembly factor 3</fullName>
        <shortName evidence="6">SDH assembly factor 3</shortName>
        <shortName evidence="6">SDHAF3</shortName>
    </recommendedName>
</protein>
<gene>
    <name evidence="7" type="ORF">Zmor_019196</name>
</gene>
<comment type="subunit">
    <text evidence="6">Interacts with the iron-sulfur protein subunit within the SDH catalytic dimer.</text>
</comment>
<comment type="subcellular location">
    <subcellularLocation>
        <location evidence="1 6">Mitochondrion matrix</location>
    </subcellularLocation>
</comment>
<dbReference type="GO" id="GO:0006105">
    <property type="term" value="P:succinate metabolic process"/>
    <property type="evidence" value="ECO:0007669"/>
    <property type="project" value="TreeGrafter"/>
</dbReference>
<comment type="caution">
    <text evidence="7">The sequence shown here is derived from an EMBL/GenBank/DDBJ whole genome shotgun (WGS) entry which is preliminary data.</text>
</comment>
<keyword evidence="3" id="KW-0809">Transit peptide</keyword>
<evidence type="ECO:0000313" key="8">
    <source>
        <dbReference type="Proteomes" id="UP001168821"/>
    </source>
</evidence>